<protein>
    <submittedName>
        <fullName evidence="3">FAD dependent oxidoreductase</fullName>
    </submittedName>
</protein>
<evidence type="ECO:0000313" key="4">
    <source>
        <dbReference type="Proteomes" id="UP000004018"/>
    </source>
</evidence>
<dbReference type="InterPro" id="IPR041854">
    <property type="entry name" value="BFD-like_2Fe2S-bd_dom_sf"/>
</dbReference>
<gene>
    <name evidence="3" type="ORF">HMPREF1039_0558</name>
</gene>
<reference evidence="3 4" key="1">
    <citation type="submission" date="2011-04" db="EMBL/GenBank/DDBJ databases">
        <authorList>
            <person name="Harkins D.M."/>
            <person name="Madupu R."/>
            <person name="Durkin A.S."/>
            <person name="Torralba M."/>
            <person name="Methe B."/>
            <person name="Sutton G.G."/>
            <person name="Nelson K.E."/>
        </authorList>
    </citation>
    <scope>NUCLEOTIDE SEQUENCE [LARGE SCALE GENOMIC DNA]</scope>
    <source>
        <strain evidence="3 4">UPII 199-6</strain>
    </source>
</reference>
<dbReference type="InterPro" id="IPR007419">
    <property type="entry name" value="BFD-like_2Fe2S-bd_dom"/>
</dbReference>
<organism evidence="3 4">
    <name type="scientific">Megasphaera lornae</name>
    <dbReference type="NCBI Taxonomy" id="1000568"/>
    <lineage>
        <taxon>Bacteria</taxon>
        <taxon>Bacillati</taxon>
        <taxon>Bacillota</taxon>
        <taxon>Negativicutes</taxon>
        <taxon>Veillonellales</taxon>
        <taxon>Veillonellaceae</taxon>
        <taxon>Megasphaera</taxon>
    </lineage>
</organism>
<dbReference type="Pfam" id="PF01266">
    <property type="entry name" value="DAO"/>
    <property type="match status" value="1"/>
</dbReference>
<dbReference type="SUPFAM" id="SSF51905">
    <property type="entry name" value="FAD/NAD(P)-binding domain"/>
    <property type="match status" value="1"/>
</dbReference>
<dbReference type="CDD" id="cd19946">
    <property type="entry name" value="GlpA-like_Fer2_BFD-like"/>
    <property type="match status" value="1"/>
</dbReference>
<dbReference type="Gene3D" id="3.50.50.60">
    <property type="entry name" value="FAD/NAD(P)-binding domain"/>
    <property type="match status" value="1"/>
</dbReference>
<name>A0ABN0CZX1_9FIRM</name>
<feature type="domain" description="BFD-like [2Fe-2S]-binding" evidence="2">
    <location>
        <begin position="404"/>
        <end position="458"/>
    </location>
</feature>
<dbReference type="InterPro" id="IPR036188">
    <property type="entry name" value="FAD/NAD-bd_sf"/>
</dbReference>
<proteinExistence type="predicted"/>
<dbReference type="PANTHER" id="PTHR42720:SF1">
    <property type="entry name" value="GLYCEROL 3-PHOSPHATE OXIDASE"/>
    <property type="match status" value="1"/>
</dbReference>
<dbReference type="Gene3D" id="1.10.10.1100">
    <property type="entry name" value="BFD-like [2Fe-2S]-binding domain"/>
    <property type="match status" value="1"/>
</dbReference>
<dbReference type="SUPFAM" id="SSF54373">
    <property type="entry name" value="FAD-linked reductases, C-terminal domain"/>
    <property type="match status" value="1"/>
</dbReference>
<feature type="domain" description="FAD dependent oxidoreductase" evidence="1">
    <location>
        <begin position="6"/>
        <end position="357"/>
    </location>
</feature>
<dbReference type="PANTHER" id="PTHR42720">
    <property type="entry name" value="GLYCEROL-3-PHOSPHATE DEHYDROGENASE"/>
    <property type="match status" value="1"/>
</dbReference>
<keyword evidence="4" id="KW-1185">Reference proteome</keyword>
<evidence type="ECO:0000259" key="1">
    <source>
        <dbReference type="Pfam" id="PF01266"/>
    </source>
</evidence>
<dbReference type="InterPro" id="IPR052745">
    <property type="entry name" value="G3P_Oxidase/Oxidoreductase"/>
</dbReference>
<evidence type="ECO:0000259" key="2">
    <source>
        <dbReference type="Pfam" id="PF04324"/>
    </source>
</evidence>
<comment type="caution">
    <text evidence="3">The sequence shown here is derived from an EMBL/GenBank/DDBJ whole genome shotgun (WGS) entry which is preliminary data.</text>
</comment>
<sequence length="488" mass="52354">MIKKADVVIIGGGITGTAILYELAKYDLKAVLVEAEPELAAGTTKANSAILHAGFDAPTGSLKARMNVAGNARYHELQKELDLDIRWSGSYVAALDEEQEQVLQELLVRGRANGVPGLKIIDGNTMRREEPNVSPEIRAALWAPTAGICWPFGLATAFAENAVINGAEVIRDCAVTDILVADGVVRGVQTEAGYIAADYVINAAGVHADDVSRMAGDTSFTICPRKGEYILFDKTAQKDLVYSPIFPTPTKMGKGILVCATTHGNVFVGPNAQDLEVGEKDDTAVTIAGMDDILEKARRLVPKLPVGASITEFAGVRAVSDTGDFVLGPSRTVRGLIQAAGIQSPGLTSAPAIADYIVTPLVTARGIRRKANYKKGRPAQPCFRLLSTAEQQARIAKDSRYGRVICRCETITEGEIVDAIRRPVGARTVDGVKRRTRAGMGRCQGGFCGPRVTEILARELHIPVTKVRKEMRASYMFYDKQTQSGGKA</sequence>
<dbReference type="EMBL" id="AFIJ01000039">
    <property type="protein sequence ID" value="EGL39260.1"/>
    <property type="molecule type" value="Genomic_DNA"/>
</dbReference>
<dbReference type="InterPro" id="IPR006076">
    <property type="entry name" value="FAD-dep_OxRdtase"/>
</dbReference>
<dbReference type="RefSeq" id="WP_007391692.1">
    <property type="nucleotide sequence ID" value="NZ_AFIJ01000039.1"/>
</dbReference>
<evidence type="ECO:0000313" key="3">
    <source>
        <dbReference type="EMBL" id="EGL39260.1"/>
    </source>
</evidence>
<dbReference type="Proteomes" id="UP000004018">
    <property type="component" value="Unassembled WGS sequence"/>
</dbReference>
<accession>A0ABN0CZX1</accession>
<dbReference type="Pfam" id="PF04324">
    <property type="entry name" value="Fer2_BFD"/>
    <property type="match status" value="1"/>
</dbReference>
<dbReference type="Gene3D" id="3.30.9.10">
    <property type="entry name" value="D-Amino Acid Oxidase, subunit A, domain 2"/>
    <property type="match status" value="1"/>
</dbReference>